<name>A0A135UKR5_9PEZI</name>
<evidence type="ECO:0000256" key="3">
    <source>
        <dbReference type="ARBA" id="ARBA00023002"/>
    </source>
</evidence>
<dbReference type="GO" id="GO:0016491">
    <property type="term" value="F:oxidoreductase activity"/>
    <property type="evidence" value="ECO:0007669"/>
    <property type="project" value="UniProtKB-KW"/>
</dbReference>
<dbReference type="InterPro" id="IPR013154">
    <property type="entry name" value="ADH-like_N"/>
</dbReference>
<feature type="non-terminal residue" evidence="5">
    <location>
        <position position="360"/>
    </location>
</feature>
<dbReference type="SUPFAM" id="SSF50129">
    <property type="entry name" value="GroES-like"/>
    <property type="match status" value="1"/>
</dbReference>
<reference evidence="5 6" key="1">
    <citation type="submission" date="2014-02" db="EMBL/GenBank/DDBJ databases">
        <title>The genome sequence of Colletotrichum salicis CBS 607.94.</title>
        <authorList>
            <person name="Baroncelli R."/>
            <person name="Thon M.R."/>
        </authorList>
    </citation>
    <scope>NUCLEOTIDE SEQUENCE [LARGE SCALE GENOMIC DNA]</scope>
    <source>
        <strain evidence="5 6">CBS 607.94</strain>
    </source>
</reference>
<dbReference type="Pfam" id="PF08240">
    <property type="entry name" value="ADH_N"/>
    <property type="match status" value="1"/>
</dbReference>
<dbReference type="EMBL" id="JFFI01001330">
    <property type="protein sequence ID" value="KXH61001.1"/>
    <property type="molecule type" value="Genomic_DNA"/>
</dbReference>
<protein>
    <recommendedName>
        <fullName evidence="4">Alcohol dehydrogenase-like N-terminal domain-containing protein</fullName>
    </recommendedName>
</protein>
<evidence type="ECO:0000259" key="4">
    <source>
        <dbReference type="Pfam" id="PF08240"/>
    </source>
</evidence>
<accession>A0A135UKR5</accession>
<evidence type="ECO:0000256" key="2">
    <source>
        <dbReference type="ARBA" id="ARBA00022833"/>
    </source>
</evidence>
<proteinExistence type="predicted"/>
<keyword evidence="2" id="KW-0862">Zinc</keyword>
<keyword evidence="1" id="KW-0479">Metal-binding</keyword>
<dbReference type="InterPro" id="IPR050129">
    <property type="entry name" value="Zn_alcohol_dh"/>
</dbReference>
<dbReference type="Gene3D" id="3.90.180.10">
    <property type="entry name" value="Medium-chain alcohol dehydrogenases, catalytic domain"/>
    <property type="match status" value="1"/>
</dbReference>
<dbReference type="OrthoDB" id="4837325at2759"/>
<dbReference type="GO" id="GO:0008270">
    <property type="term" value="F:zinc ion binding"/>
    <property type="evidence" value="ECO:0007669"/>
    <property type="project" value="InterPro"/>
</dbReference>
<comment type="caution">
    <text evidence="5">The sequence shown here is derived from an EMBL/GenBank/DDBJ whole genome shotgun (WGS) entry which is preliminary data.</text>
</comment>
<evidence type="ECO:0000256" key="1">
    <source>
        <dbReference type="ARBA" id="ARBA00022723"/>
    </source>
</evidence>
<dbReference type="STRING" id="1209931.A0A135UKR5"/>
<evidence type="ECO:0000313" key="6">
    <source>
        <dbReference type="Proteomes" id="UP000070121"/>
    </source>
</evidence>
<evidence type="ECO:0000313" key="5">
    <source>
        <dbReference type="EMBL" id="KXH61001.1"/>
    </source>
</evidence>
<dbReference type="AlphaFoldDB" id="A0A135UKR5"/>
<dbReference type="InterPro" id="IPR011032">
    <property type="entry name" value="GroES-like_sf"/>
</dbReference>
<keyword evidence="6" id="KW-1185">Reference proteome</keyword>
<keyword evidence="3" id="KW-0560">Oxidoreductase</keyword>
<sequence length="360" mass="38141">MTKFLLTELIHGLSTLSQSSMMANAGSFATGIGGSCLSSPVPKLLIGIFNHQVDKTLNIENIAREATQAGVMAWRAAQRRQWQGLQMTESETEAESPHKLQSLIEKLPGLVGSIDWDVPVGDGVTAGAEWIGSVKWPLTATAPSIAAGVAATASHLIARGYFLFYEVCGNAISNGCDTTAIFSFSEIGRVGSEAFDAPRDWESAVATLDQERASGRVKAGLLQQNPEGIESCGVYKGSPVHAFLYTTPRPTIKAFRFLGPDKGLVLQDIPNPSPGPEQALISVKAAGLYHSDTHVLHGDGAAWMCALPVTFGHEVSGIITELGNYAATSFNVGDRFAVACVGHPIQERKFEEALGVGCDG</sequence>
<dbReference type="PANTHER" id="PTHR43401:SF2">
    <property type="entry name" value="L-THREONINE 3-DEHYDROGENASE"/>
    <property type="match status" value="1"/>
</dbReference>
<feature type="domain" description="Alcohol dehydrogenase-like N-terminal" evidence="4">
    <location>
        <begin position="275"/>
        <end position="341"/>
    </location>
</feature>
<gene>
    <name evidence="5" type="ORF">CSAL01_06677</name>
</gene>
<dbReference type="Proteomes" id="UP000070121">
    <property type="component" value="Unassembled WGS sequence"/>
</dbReference>
<dbReference type="PANTHER" id="PTHR43401">
    <property type="entry name" value="L-THREONINE 3-DEHYDROGENASE"/>
    <property type="match status" value="1"/>
</dbReference>
<organism evidence="5 6">
    <name type="scientific">Colletotrichum salicis</name>
    <dbReference type="NCBI Taxonomy" id="1209931"/>
    <lineage>
        <taxon>Eukaryota</taxon>
        <taxon>Fungi</taxon>
        <taxon>Dikarya</taxon>
        <taxon>Ascomycota</taxon>
        <taxon>Pezizomycotina</taxon>
        <taxon>Sordariomycetes</taxon>
        <taxon>Hypocreomycetidae</taxon>
        <taxon>Glomerellales</taxon>
        <taxon>Glomerellaceae</taxon>
        <taxon>Colletotrichum</taxon>
        <taxon>Colletotrichum acutatum species complex</taxon>
    </lineage>
</organism>
<dbReference type="PROSITE" id="PS00059">
    <property type="entry name" value="ADH_ZINC"/>
    <property type="match status" value="1"/>
</dbReference>
<dbReference type="InterPro" id="IPR002328">
    <property type="entry name" value="ADH_Zn_CS"/>
</dbReference>